<dbReference type="PANTHER" id="PTHR43142">
    <property type="entry name" value="CARBOXYLIC ESTER HYDROLASE"/>
    <property type="match status" value="1"/>
</dbReference>
<dbReference type="EMBL" id="GAMC01014479">
    <property type="protein sequence ID" value="JAB92076.1"/>
    <property type="molecule type" value="mRNA"/>
</dbReference>
<comment type="similarity">
    <text evidence="1">Belongs to the type-B carboxylesterase/lipase family.</text>
</comment>
<reference evidence="8" key="2">
    <citation type="journal article" date="2014" name="BMC Genomics">
        <title>A genomic perspective to assessing quality of mass-reared SIT flies used in Mediterranean fruit fly (Ceratitis capitata) eradication in California.</title>
        <authorList>
            <person name="Calla B."/>
            <person name="Hall B."/>
            <person name="Hou S."/>
            <person name="Geib S.M."/>
        </authorList>
    </citation>
    <scope>NUCLEOTIDE SEQUENCE</scope>
</reference>
<proteinExistence type="evidence at transcript level"/>
<evidence type="ECO:0000259" key="7">
    <source>
        <dbReference type="Pfam" id="PF00135"/>
    </source>
</evidence>
<reference evidence="8" key="1">
    <citation type="submission" date="2013-07" db="EMBL/GenBank/DDBJ databases">
        <authorList>
            <person name="Geib S."/>
        </authorList>
    </citation>
    <scope>NUCLEOTIDE SEQUENCE</scope>
</reference>
<keyword evidence="2" id="KW-0719">Serine esterase</keyword>
<dbReference type="GO" id="GO:0106435">
    <property type="term" value="F:carboxylesterase activity"/>
    <property type="evidence" value="ECO:0007669"/>
    <property type="project" value="UniProtKB-EC"/>
</dbReference>
<accession>W8BFM3</accession>
<evidence type="ECO:0000256" key="5">
    <source>
        <dbReference type="ARBA" id="ARBA00023180"/>
    </source>
</evidence>
<dbReference type="PANTHER" id="PTHR43142:SF1">
    <property type="entry name" value="CARBOXYLIC ESTER HYDROLASE"/>
    <property type="match status" value="1"/>
</dbReference>
<dbReference type="AlphaFoldDB" id="W8BFM3"/>
<dbReference type="Pfam" id="PF00135">
    <property type="entry name" value="COesterase"/>
    <property type="match status" value="1"/>
</dbReference>
<dbReference type="OrthoDB" id="19653at2759"/>
<evidence type="ECO:0000256" key="1">
    <source>
        <dbReference type="ARBA" id="ARBA00005964"/>
    </source>
</evidence>
<dbReference type="InterPro" id="IPR002018">
    <property type="entry name" value="CarbesteraseB"/>
</dbReference>
<sequence length="464" mass="52523">MTSCIKHVSLTSLQLKSDQPLPVMVWIYGGGFTIGEASRDIYAPDYFMERDVVLVTLNYRVGALGFLSLNDPELNVPGNAGLKDQLLALRWVQENIANFNGDPNNITLFGESAGAASIHFLMLAPKAQGVFHKAILQSGTAISCWAEQEPANRAYWLAVELGYRGENIDKEVLNFLRKVSGSKIIKVRNELRQPHEKEERIYFPFTPVVEPYESEDGLLVKPFIKLLATAWGNEIPIVIGSTADEGLLHYPETVNCPNLVSELDDCVAVLPKALKTEYDVEKLKECALKIKRAHFGDTQPHYNQTLTQYIELLSYRHMLSDIYRIILARAAYASNMPTYLYRFAFDSPHFNHFRILKCGKSVRGACHGDDISYFFYNINAEKLPVDSHEYQTIQRMIGMWTAFAATGNPNCKEIETVQWLPVDEKEAENAMPKCLNIGQEVEFISTPFDKLKIWSSLYNSNNIF</sequence>
<evidence type="ECO:0000256" key="6">
    <source>
        <dbReference type="ARBA" id="ARBA00039155"/>
    </source>
</evidence>
<name>W8BFM3_CERCA</name>
<dbReference type="Gene3D" id="3.40.50.1820">
    <property type="entry name" value="alpha/beta hydrolase"/>
    <property type="match status" value="1"/>
</dbReference>
<keyword evidence="5" id="KW-0325">Glycoprotein</keyword>
<dbReference type="SUPFAM" id="SSF53474">
    <property type="entry name" value="alpha/beta-Hydrolases"/>
    <property type="match status" value="1"/>
</dbReference>
<evidence type="ECO:0000313" key="8">
    <source>
        <dbReference type="EMBL" id="JAB92076.1"/>
    </source>
</evidence>
<dbReference type="EC" id="3.1.1.1" evidence="6"/>
<keyword evidence="4" id="KW-1015">Disulfide bond</keyword>
<feature type="domain" description="Carboxylesterase type B" evidence="7">
    <location>
        <begin position="16"/>
        <end position="428"/>
    </location>
</feature>
<gene>
    <name evidence="8" type="primary">EST1</name>
</gene>
<dbReference type="EMBL" id="GAMC01014478">
    <property type="protein sequence ID" value="JAB92077.1"/>
    <property type="molecule type" value="mRNA"/>
</dbReference>
<evidence type="ECO:0000256" key="3">
    <source>
        <dbReference type="ARBA" id="ARBA00022801"/>
    </source>
</evidence>
<evidence type="ECO:0000256" key="2">
    <source>
        <dbReference type="ARBA" id="ARBA00022487"/>
    </source>
</evidence>
<organism evidence="8">
    <name type="scientific">Ceratitis capitata</name>
    <name type="common">Mediterranean fruit fly</name>
    <name type="synonym">Tephritis capitata</name>
    <dbReference type="NCBI Taxonomy" id="7213"/>
    <lineage>
        <taxon>Eukaryota</taxon>
        <taxon>Metazoa</taxon>
        <taxon>Ecdysozoa</taxon>
        <taxon>Arthropoda</taxon>
        <taxon>Hexapoda</taxon>
        <taxon>Insecta</taxon>
        <taxon>Pterygota</taxon>
        <taxon>Neoptera</taxon>
        <taxon>Endopterygota</taxon>
        <taxon>Diptera</taxon>
        <taxon>Brachycera</taxon>
        <taxon>Muscomorpha</taxon>
        <taxon>Tephritoidea</taxon>
        <taxon>Tephritidae</taxon>
        <taxon>Ceratitis</taxon>
        <taxon>Ceratitis</taxon>
    </lineage>
</organism>
<protein>
    <recommendedName>
        <fullName evidence="6">carboxylesterase</fullName>
        <ecNumber evidence="6">3.1.1.1</ecNumber>
    </recommendedName>
</protein>
<evidence type="ECO:0000256" key="4">
    <source>
        <dbReference type="ARBA" id="ARBA00023157"/>
    </source>
</evidence>
<keyword evidence="3" id="KW-0378">Hydrolase</keyword>
<dbReference type="InterPro" id="IPR029058">
    <property type="entry name" value="AB_hydrolase_fold"/>
</dbReference>